<feature type="coiled-coil region" evidence="1">
    <location>
        <begin position="296"/>
        <end position="323"/>
    </location>
</feature>
<dbReference type="AlphaFoldDB" id="A0A1F4T5T2"/>
<protein>
    <submittedName>
        <fullName evidence="2">Uncharacterized protein</fullName>
    </submittedName>
</protein>
<name>A0A1F4T5T2_UNCSA</name>
<organism evidence="2 3">
    <name type="scientific">candidate division WOR-1 bacterium RIFOXYC12_FULL_54_18</name>
    <dbReference type="NCBI Taxonomy" id="1802584"/>
    <lineage>
        <taxon>Bacteria</taxon>
        <taxon>Bacillati</taxon>
        <taxon>Saganbacteria</taxon>
    </lineage>
</organism>
<evidence type="ECO:0000313" key="3">
    <source>
        <dbReference type="Proteomes" id="UP000178602"/>
    </source>
</evidence>
<dbReference type="EMBL" id="MEUG01000001">
    <property type="protein sequence ID" value="OGC28171.1"/>
    <property type="molecule type" value="Genomic_DNA"/>
</dbReference>
<proteinExistence type="predicted"/>
<evidence type="ECO:0000256" key="1">
    <source>
        <dbReference type="SAM" id="Coils"/>
    </source>
</evidence>
<gene>
    <name evidence="2" type="ORF">A3K49_04195</name>
</gene>
<evidence type="ECO:0000313" key="2">
    <source>
        <dbReference type="EMBL" id="OGC28171.1"/>
    </source>
</evidence>
<reference evidence="2 3" key="1">
    <citation type="journal article" date="2016" name="Nat. Commun.">
        <title>Thousands of microbial genomes shed light on interconnected biogeochemical processes in an aquifer system.</title>
        <authorList>
            <person name="Anantharaman K."/>
            <person name="Brown C.T."/>
            <person name="Hug L.A."/>
            <person name="Sharon I."/>
            <person name="Castelle C.J."/>
            <person name="Probst A.J."/>
            <person name="Thomas B.C."/>
            <person name="Singh A."/>
            <person name="Wilkins M.J."/>
            <person name="Karaoz U."/>
            <person name="Brodie E.L."/>
            <person name="Williams K.H."/>
            <person name="Hubbard S.S."/>
            <person name="Banfield J.F."/>
        </authorList>
    </citation>
    <scope>NUCLEOTIDE SEQUENCE [LARGE SCALE GENOMIC DNA]</scope>
</reference>
<comment type="caution">
    <text evidence="2">The sequence shown here is derived from an EMBL/GenBank/DDBJ whole genome shotgun (WGS) entry which is preliminary data.</text>
</comment>
<keyword evidence="1" id="KW-0175">Coiled coil</keyword>
<accession>A0A1F4T5T2</accession>
<sequence length="541" mass="61645">MKHLLVDVLRSRFFQLQRIGGRADNGPKSWRVVGALIGRTGAKITDGSRANLENLAKLHPRETGELLARLRQTSGKIESIIVPAGLSREGLSFSFNKGVVRFRNDRSRGQKEILGYRPRLLAEFVSILDQEKNNFASDPEYAALFLYKIVLRTRLELYKAGEERSAVKKLGLPVAAVPFQEIIELLSYFRDNFPFNIERDKESLARAVACLSGRGNNVAADTILQYLTERLVKRLGEQMVERLRRVRPAQGWKITSSKERGGWVINQVGYRQTAGGVLRRESIPHRVSTAKLLSMIDHELEKISQEQEENESHMERIKRIESDPLGYWSELLDLHERFDSFFAWHKDKACVELETALHVTLVGSDQAIRLAQSMLGVARETLLKRQDVLRSQAARMQKVKEGAEKMLVDKLMRFALSIVDDLADPRSLTDPIWLGRIDRRLGGFLGTFLREEMREPWLKGSKSRIYGLKRALPKLSDQSLTGAQKAEKLKKGALFILQIGFFYENRDGRATNALAWQSYISRYQSLIGKFDELYVSASLRS</sequence>
<dbReference type="Proteomes" id="UP000178602">
    <property type="component" value="Unassembled WGS sequence"/>
</dbReference>